<reference evidence="2 3" key="1">
    <citation type="submission" date="2023-07" db="EMBL/GenBank/DDBJ databases">
        <authorList>
            <person name="Lian W.-H."/>
        </authorList>
    </citation>
    <scope>NUCLEOTIDE SEQUENCE [LARGE SCALE GENOMIC DNA]</scope>
    <source>
        <strain evidence="2 3">SYSU DXS3180</strain>
    </source>
</reference>
<dbReference type="InterPro" id="IPR011094">
    <property type="entry name" value="Uncharacterised_LppY/LpqO"/>
</dbReference>
<dbReference type="EMBL" id="JAULBC010000006">
    <property type="protein sequence ID" value="MEX6689536.1"/>
    <property type="molecule type" value="Genomic_DNA"/>
</dbReference>
<gene>
    <name evidence="2" type="ORF">QTN47_18655</name>
</gene>
<proteinExistence type="predicted"/>
<accession>A0ABV3ZKA8</accession>
<feature type="signal peptide" evidence="1">
    <location>
        <begin position="1"/>
        <end position="19"/>
    </location>
</feature>
<dbReference type="Proteomes" id="UP001560573">
    <property type="component" value="Unassembled WGS sequence"/>
</dbReference>
<comment type="caution">
    <text evidence="2">The sequence shown here is derived from an EMBL/GenBank/DDBJ whole genome shotgun (WGS) entry which is preliminary data.</text>
</comment>
<keyword evidence="1" id="KW-0732">Signal</keyword>
<evidence type="ECO:0000313" key="2">
    <source>
        <dbReference type="EMBL" id="MEX6689536.1"/>
    </source>
</evidence>
<keyword evidence="3" id="KW-1185">Reference proteome</keyword>
<dbReference type="RefSeq" id="WP_369330943.1">
    <property type="nucleotide sequence ID" value="NZ_JAULBC010000006.1"/>
</dbReference>
<evidence type="ECO:0000256" key="1">
    <source>
        <dbReference type="SAM" id="SignalP"/>
    </source>
</evidence>
<sequence length="285" mass="30707">MKRIVFSLVCLCCIGTIQAQVDSAGIEKVFGKKGAVQGGVYKVTFTRSDLKVQINDFSVAPGLAFTSWIAFMKMGNETMMMGDLVMQDAEVAKVVSKLVSLKLEITAIHNHLVNERPAIKYLHFSGHGDAVDLAQKIKSVLGVTATPLSSPPPPPQVNVDWSGVESVLGNKGKHVGNLLQYSFVRNEQLTEGGMQMPPAIGMATAINFQMDGNKAGITGDFVLLADEVNAVIKALTENGIAVTAVHNHMLYDNPRLFMLHFWAVDDPAKLAAGLKAALDKTNSKK</sequence>
<organism evidence="2 3">
    <name type="scientific">Danxiaibacter flavus</name>
    <dbReference type="NCBI Taxonomy" id="3049108"/>
    <lineage>
        <taxon>Bacteria</taxon>
        <taxon>Pseudomonadati</taxon>
        <taxon>Bacteroidota</taxon>
        <taxon>Chitinophagia</taxon>
        <taxon>Chitinophagales</taxon>
        <taxon>Chitinophagaceae</taxon>
        <taxon>Danxiaibacter</taxon>
    </lineage>
</organism>
<name>A0ABV3ZKA8_9BACT</name>
<feature type="chain" id="PRO_5046554587" evidence="1">
    <location>
        <begin position="20"/>
        <end position="285"/>
    </location>
</feature>
<protein>
    <submittedName>
        <fullName evidence="2">DUF1259 domain-containing protein</fullName>
    </submittedName>
</protein>
<dbReference type="Pfam" id="PF07485">
    <property type="entry name" value="DUF1529"/>
    <property type="match status" value="2"/>
</dbReference>
<evidence type="ECO:0000313" key="3">
    <source>
        <dbReference type="Proteomes" id="UP001560573"/>
    </source>
</evidence>